<dbReference type="PANTHER" id="PTHR30349">
    <property type="entry name" value="PHAGE INTEGRASE-RELATED"/>
    <property type="match status" value="1"/>
</dbReference>
<dbReference type="GO" id="GO:0003677">
    <property type="term" value="F:DNA binding"/>
    <property type="evidence" value="ECO:0007669"/>
    <property type="project" value="UniProtKB-KW"/>
</dbReference>
<dbReference type="GO" id="GO:0015074">
    <property type="term" value="P:DNA integration"/>
    <property type="evidence" value="ECO:0007669"/>
    <property type="project" value="InterPro"/>
</dbReference>
<dbReference type="InterPro" id="IPR011010">
    <property type="entry name" value="DNA_brk_join_enz"/>
</dbReference>
<dbReference type="Pfam" id="PF13102">
    <property type="entry name" value="Phage_int_SAM_5"/>
    <property type="match status" value="1"/>
</dbReference>
<dbReference type="InterPro" id="IPR002104">
    <property type="entry name" value="Integrase_catalytic"/>
</dbReference>
<dbReference type="GO" id="GO:0006310">
    <property type="term" value="P:DNA recombination"/>
    <property type="evidence" value="ECO:0007669"/>
    <property type="project" value="UniProtKB-KW"/>
</dbReference>
<protein>
    <submittedName>
        <fullName evidence="5">Site-specific recombinase XerD</fullName>
    </submittedName>
</protein>
<keyword evidence="6" id="KW-1185">Reference proteome</keyword>
<organism evidence="5 6">
    <name type="scientific">Mucilaginibacter pineti</name>
    <dbReference type="NCBI Taxonomy" id="1391627"/>
    <lineage>
        <taxon>Bacteria</taxon>
        <taxon>Pseudomonadati</taxon>
        <taxon>Bacteroidota</taxon>
        <taxon>Sphingobacteriia</taxon>
        <taxon>Sphingobacteriales</taxon>
        <taxon>Sphingobacteriaceae</taxon>
        <taxon>Mucilaginibacter</taxon>
    </lineage>
</organism>
<evidence type="ECO:0000259" key="4">
    <source>
        <dbReference type="PROSITE" id="PS51898"/>
    </source>
</evidence>
<reference evidence="5 6" key="1">
    <citation type="submission" date="2016-10" db="EMBL/GenBank/DDBJ databases">
        <authorList>
            <person name="de Groot N.N."/>
        </authorList>
    </citation>
    <scope>NUCLEOTIDE SEQUENCE [LARGE SCALE GENOMIC DNA]</scope>
    <source>
        <strain evidence="5 6">47C3B</strain>
    </source>
</reference>
<dbReference type="InterPro" id="IPR050090">
    <property type="entry name" value="Tyrosine_recombinase_XerCD"/>
</dbReference>
<evidence type="ECO:0000313" key="6">
    <source>
        <dbReference type="Proteomes" id="UP000199072"/>
    </source>
</evidence>
<dbReference type="Proteomes" id="UP000199072">
    <property type="component" value="Unassembled WGS sequence"/>
</dbReference>
<evidence type="ECO:0000256" key="3">
    <source>
        <dbReference type="ARBA" id="ARBA00023172"/>
    </source>
</evidence>
<dbReference type="AlphaFoldDB" id="A0A1G7L4G3"/>
<dbReference type="Pfam" id="PF00589">
    <property type="entry name" value="Phage_integrase"/>
    <property type="match status" value="1"/>
</dbReference>
<keyword evidence="3" id="KW-0233">DNA recombination</keyword>
<proteinExistence type="inferred from homology"/>
<dbReference type="OrthoDB" id="892893at2"/>
<dbReference type="Gene3D" id="1.10.443.10">
    <property type="entry name" value="Intergrase catalytic core"/>
    <property type="match status" value="1"/>
</dbReference>
<dbReference type="PANTHER" id="PTHR30349:SF64">
    <property type="entry name" value="PROPHAGE INTEGRASE INTD-RELATED"/>
    <property type="match status" value="1"/>
</dbReference>
<dbReference type="InterPro" id="IPR010998">
    <property type="entry name" value="Integrase_recombinase_N"/>
</dbReference>
<dbReference type="CDD" id="cd01185">
    <property type="entry name" value="INTN1_C_like"/>
    <property type="match status" value="1"/>
</dbReference>
<dbReference type="InterPro" id="IPR025269">
    <property type="entry name" value="SAM-like_dom"/>
</dbReference>
<evidence type="ECO:0000256" key="2">
    <source>
        <dbReference type="ARBA" id="ARBA00023125"/>
    </source>
</evidence>
<accession>A0A1G7L4G3</accession>
<feature type="domain" description="Tyr recombinase" evidence="4">
    <location>
        <begin position="218"/>
        <end position="402"/>
    </location>
</feature>
<keyword evidence="2" id="KW-0238">DNA-binding</keyword>
<evidence type="ECO:0000256" key="1">
    <source>
        <dbReference type="ARBA" id="ARBA00008857"/>
    </source>
</evidence>
<dbReference type="PROSITE" id="PS51898">
    <property type="entry name" value="TYR_RECOMBINASE"/>
    <property type="match status" value="1"/>
</dbReference>
<dbReference type="InterPro" id="IPR013762">
    <property type="entry name" value="Integrase-like_cat_sf"/>
</dbReference>
<dbReference type="RefSeq" id="WP_091155410.1">
    <property type="nucleotide sequence ID" value="NZ_FNAI01000018.1"/>
</dbReference>
<dbReference type="InterPro" id="IPR035386">
    <property type="entry name" value="Arm-DNA-bind_5"/>
</dbReference>
<name>A0A1G7L4G3_9SPHI</name>
<dbReference type="EMBL" id="FNAI01000018">
    <property type="protein sequence ID" value="SDF44246.1"/>
    <property type="molecule type" value="Genomic_DNA"/>
</dbReference>
<evidence type="ECO:0000313" key="5">
    <source>
        <dbReference type="EMBL" id="SDF44246.1"/>
    </source>
</evidence>
<sequence>MLEKSFALLYFLKQSKTGGSKKYIYLRITVDGHPVEVSTKKQWWENRWDQENGRVSGTKPDAQELNFFLGTLENKVFQARKKLIEDDELITAEALRDLVTGKDARKMILEVFADHNRQMEALVGKDYADGTLERYITSYEHTKAFIQWQYLADDLYIRKLDHFFIEQYAFWLKTVRNCNHNTTMKYLSNFKKIVLICVKNKWLPGDPFANFKMTKKTVIREPISEWELEAMISKDFENDRLNHVRDIFVFSCYTGLAYADVKKLKRSEIEKGVDGEQWIFTPRQKTDAPCSIPLLPVALQLLGKYAHHPKCVNQDRVLPVLTNQKMNAYLKEIADLCGIKKVLTFHLARHTFATTITLSNGVPIETVSKMLGHSTIKQTQHYAKILHIKISADMASLREKYAVIAPQPAKQYTELQLEPVKQSSPLPKYNYVFVVS</sequence>
<comment type="similarity">
    <text evidence="1">Belongs to the 'phage' integrase family.</text>
</comment>
<dbReference type="Pfam" id="PF17293">
    <property type="entry name" value="Arm-DNA-bind_5"/>
    <property type="match status" value="1"/>
</dbReference>
<dbReference type="SUPFAM" id="SSF56349">
    <property type="entry name" value="DNA breaking-rejoining enzymes"/>
    <property type="match status" value="1"/>
</dbReference>
<dbReference type="Gene3D" id="1.10.150.130">
    <property type="match status" value="1"/>
</dbReference>
<dbReference type="STRING" id="1391627.SAMN05216464_11830"/>
<gene>
    <name evidence="5" type="ORF">SAMN05216464_11830</name>
</gene>